<dbReference type="InterPro" id="IPR036201">
    <property type="entry name" value="Pacifastin_dom_sf"/>
</dbReference>
<keyword evidence="11" id="KW-1185">Reference proteome</keyword>
<reference evidence="10" key="1">
    <citation type="submission" date="2021-07" db="EMBL/GenBank/DDBJ databases">
        <authorList>
            <person name="Catto M.A."/>
            <person name="Jacobson A."/>
            <person name="Kennedy G."/>
            <person name="Labadie P."/>
            <person name="Hunt B.G."/>
            <person name="Srinivasan R."/>
        </authorList>
    </citation>
    <scope>NUCLEOTIDE SEQUENCE</scope>
    <source>
        <strain evidence="10">PL_HMW_Pooled</strain>
        <tissue evidence="10">Head</tissue>
    </source>
</reference>
<evidence type="ECO:0000256" key="4">
    <source>
        <dbReference type="ARBA" id="ARBA00022900"/>
    </source>
</evidence>
<feature type="domain" description="Pacifastin" evidence="9">
    <location>
        <begin position="148"/>
        <end position="182"/>
    </location>
</feature>
<feature type="disulfide bond" evidence="7">
    <location>
        <begin position="151"/>
        <end position="166"/>
    </location>
</feature>
<evidence type="ECO:0000256" key="2">
    <source>
        <dbReference type="ARBA" id="ARBA00022525"/>
    </source>
</evidence>
<comment type="caution">
    <text evidence="10">The sequence shown here is derived from an EMBL/GenBank/DDBJ whole genome shotgun (WGS) entry which is preliminary data.</text>
</comment>
<dbReference type="EMBL" id="JAHWGI010001316">
    <property type="protein sequence ID" value="KAK3928140.1"/>
    <property type="molecule type" value="Genomic_DNA"/>
</dbReference>
<sequence length="254" mass="26625">MERILLVAVLALAAATCASGELTVTKVCQPGATWNDGCNDCRCTDTGVSLCTQRACIGRPPQLPVADECVPGTTWKQGCNGCRCTATGRAVCTQMACLTRRSVQCEPGTTWKMDCNTCWCTAQGRAACTLMGCLHLGSGVGGGPLQVANECEPGTTWKQDCNTCTCSSAGVASCTYKLCLPQPQQPQQPRLERAVAEARPGPGPGRCGQGEVWKEACNTCRCTPDGQPACTRRRCIATPGEQKAAVPVHPGSGH</sequence>
<accession>A0AAE1HWM0</accession>
<evidence type="ECO:0000259" key="9">
    <source>
        <dbReference type="PROSITE" id="PS51446"/>
    </source>
</evidence>
<evidence type="ECO:0000256" key="5">
    <source>
        <dbReference type="ARBA" id="ARBA00023157"/>
    </source>
</evidence>
<feature type="chain" id="PRO_5042145338" evidence="8">
    <location>
        <begin position="21"/>
        <end position="254"/>
    </location>
</feature>
<dbReference type="InterPro" id="IPR008037">
    <property type="entry name" value="Pacifastin_dom"/>
</dbReference>
<feature type="disulfide bond" evidence="7">
    <location>
        <begin position="118"/>
        <end position="128"/>
    </location>
</feature>
<feature type="disulfide bond" evidence="7">
    <location>
        <begin position="41"/>
        <end position="51"/>
    </location>
</feature>
<dbReference type="InterPro" id="IPR001007">
    <property type="entry name" value="VWF_dom"/>
</dbReference>
<comment type="similarity">
    <text evidence="6 7">Belongs to the protease inhibitor I19 family.</text>
</comment>
<feature type="disulfide bond" evidence="7">
    <location>
        <begin position="220"/>
        <end position="230"/>
    </location>
</feature>
<feature type="domain" description="Pacifastin" evidence="9">
    <location>
        <begin position="102"/>
        <end position="136"/>
    </location>
</feature>
<dbReference type="SUPFAM" id="SSF57283">
    <property type="entry name" value="PMP inhibitors"/>
    <property type="match status" value="5"/>
</dbReference>
<feature type="disulfide bond" evidence="7">
    <location>
        <begin position="82"/>
        <end position="92"/>
    </location>
</feature>
<dbReference type="GO" id="GO:0005576">
    <property type="term" value="C:extracellular region"/>
    <property type="evidence" value="ECO:0007669"/>
    <property type="project" value="UniProtKB-SubCell"/>
</dbReference>
<feature type="disulfide bond" evidence="7">
    <location>
        <begin position="38"/>
        <end position="56"/>
    </location>
</feature>
<keyword evidence="8" id="KW-0732">Signal</keyword>
<feature type="site" description="Reactive bond" evidence="7">
    <location>
        <begin position="176"/>
        <end position="177"/>
    </location>
</feature>
<name>A0AAE1HWM0_9NEOP</name>
<proteinExistence type="inferred from homology"/>
<gene>
    <name evidence="10" type="ORF">KUF71_016489</name>
</gene>
<dbReference type="AlphaFoldDB" id="A0AAE1HWM0"/>
<feature type="disulfide bond" evidence="7">
    <location>
        <begin position="105"/>
        <end position="120"/>
    </location>
</feature>
<feature type="disulfide bond" evidence="7">
    <location>
        <begin position="217"/>
        <end position="235"/>
    </location>
</feature>
<feature type="signal peptide" evidence="8">
    <location>
        <begin position="1"/>
        <end position="20"/>
    </location>
</feature>
<evidence type="ECO:0000313" key="10">
    <source>
        <dbReference type="EMBL" id="KAK3928140.1"/>
    </source>
</evidence>
<feature type="domain" description="Pacifastin" evidence="9">
    <location>
        <begin position="25"/>
        <end position="59"/>
    </location>
</feature>
<comment type="subcellular location">
    <subcellularLocation>
        <location evidence="1">Secreted</location>
    </subcellularLocation>
</comment>
<feature type="disulfide bond" evidence="7">
    <location>
        <begin position="115"/>
        <end position="133"/>
    </location>
</feature>
<evidence type="ECO:0000256" key="1">
    <source>
        <dbReference type="ARBA" id="ARBA00004613"/>
    </source>
</evidence>
<evidence type="ECO:0000256" key="8">
    <source>
        <dbReference type="SAM" id="SignalP"/>
    </source>
</evidence>
<feature type="disulfide bond" evidence="7">
    <location>
        <begin position="164"/>
        <end position="174"/>
    </location>
</feature>
<evidence type="ECO:0000313" key="11">
    <source>
        <dbReference type="Proteomes" id="UP001219518"/>
    </source>
</evidence>
<evidence type="ECO:0000256" key="7">
    <source>
        <dbReference type="PROSITE-ProRule" id="PRU00776"/>
    </source>
</evidence>
<keyword evidence="2" id="KW-0964">Secreted</keyword>
<feature type="disulfide bond" evidence="7">
    <location>
        <begin position="79"/>
        <end position="97"/>
    </location>
</feature>
<organism evidence="10 11">
    <name type="scientific">Frankliniella fusca</name>
    <dbReference type="NCBI Taxonomy" id="407009"/>
    <lineage>
        <taxon>Eukaryota</taxon>
        <taxon>Metazoa</taxon>
        <taxon>Ecdysozoa</taxon>
        <taxon>Arthropoda</taxon>
        <taxon>Hexapoda</taxon>
        <taxon>Insecta</taxon>
        <taxon>Pterygota</taxon>
        <taxon>Neoptera</taxon>
        <taxon>Paraneoptera</taxon>
        <taxon>Thysanoptera</taxon>
        <taxon>Terebrantia</taxon>
        <taxon>Thripoidea</taxon>
        <taxon>Thripidae</taxon>
        <taxon>Frankliniella</taxon>
    </lineage>
</organism>
<evidence type="ECO:0000256" key="3">
    <source>
        <dbReference type="ARBA" id="ARBA00022690"/>
    </source>
</evidence>
<feature type="disulfide bond" evidence="7">
    <location>
        <begin position="28"/>
        <end position="43"/>
    </location>
</feature>
<keyword evidence="3 7" id="KW-0646">Protease inhibitor</keyword>
<feature type="disulfide bond" evidence="7">
    <location>
        <begin position="69"/>
        <end position="84"/>
    </location>
</feature>
<reference evidence="10" key="2">
    <citation type="journal article" date="2023" name="BMC Genomics">
        <title>Pest status, molecular evolution, and epigenetic factors derived from the genome assembly of Frankliniella fusca, a thysanopteran phytovirus vector.</title>
        <authorList>
            <person name="Catto M.A."/>
            <person name="Labadie P.E."/>
            <person name="Jacobson A.L."/>
            <person name="Kennedy G.G."/>
            <person name="Srinivasan R."/>
            <person name="Hunt B.G."/>
        </authorList>
    </citation>
    <scope>NUCLEOTIDE SEQUENCE</scope>
    <source>
        <strain evidence="10">PL_HMW_Pooled</strain>
    </source>
</reference>
<dbReference type="PROSITE" id="PS51446">
    <property type="entry name" value="PACIFASTIN"/>
    <property type="match status" value="5"/>
</dbReference>
<keyword evidence="5 7" id="KW-1015">Disulfide bond</keyword>
<protein>
    <submittedName>
        <fullName evidence="10">Serine protease inhibitor I/II</fullName>
    </submittedName>
</protein>
<feature type="domain" description="Pacifastin" evidence="9">
    <location>
        <begin position="204"/>
        <end position="238"/>
    </location>
</feature>
<evidence type="ECO:0000256" key="6">
    <source>
        <dbReference type="ARBA" id="ARBA00029459"/>
    </source>
</evidence>
<dbReference type="GO" id="GO:0004867">
    <property type="term" value="F:serine-type endopeptidase inhibitor activity"/>
    <property type="evidence" value="ECO:0007669"/>
    <property type="project" value="UniProtKB-UniRule"/>
</dbReference>
<feature type="domain" description="Pacifastin" evidence="9">
    <location>
        <begin position="66"/>
        <end position="100"/>
    </location>
</feature>
<comment type="caution">
    <text evidence="7">Lacks conserved residue(s) required for the propagation of feature annotation.</text>
</comment>
<feature type="disulfide bond" evidence="7">
    <location>
        <begin position="161"/>
        <end position="179"/>
    </location>
</feature>
<feature type="disulfide bond" evidence="7">
    <location>
        <begin position="207"/>
        <end position="222"/>
    </location>
</feature>
<dbReference type="SMART" id="SM00215">
    <property type="entry name" value="VWC_out"/>
    <property type="match status" value="2"/>
</dbReference>
<dbReference type="Pfam" id="PF05375">
    <property type="entry name" value="Pacifastin_I"/>
    <property type="match status" value="5"/>
</dbReference>
<keyword evidence="4 7" id="KW-0722">Serine protease inhibitor</keyword>
<dbReference type="Proteomes" id="UP001219518">
    <property type="component" value="Unassembled WGS sequence"/>
</dbReference>